<accession>A0A951UCK8</accession>
<dbReference type="PROSITE" id="PS00525">
    <property type="entry name" value="RIBOSOMAL_L6_1"/>
    <property type="match status" value="1"/>
</dbReference>
<comment type="similarity">
    <text evidence="1 6 7">Belongs to the universal ribosomal protein uL6 family.</text>
</comment>
<dbReference type="FunFam" id="3.90.930.12:FF:000001">
    <property type="entry name" value="50S ribosomal protein L6"/>
    <property type="match status" value="1"/>
</dbReference>
<dbReference type="InterPro" id="IPR000702">
    <property type="entry name" value="Ribosomal_uL6-like"/>
</dbReference>
<evidence type="ECO:0000256" key="2">
    <source>
        <dbReference type="ARBA" id="ARBA00022730"/>
    </source>
</evidence>
<feature type="domain" description="Large ribosomal subunit protein uL6 alpha-beta" evidence="9">
    <location>
        <begin position="11"/>
        <end position="82"/>
    </location>
</feature>
<dbReference type="GO" id="GO:0022625">
    <property type="term" value="C:cytosolic large ribosomal subunit"/>
    <property type="evidence" value="ECO:0007669"/>
    <property type="project" value="UniProtKB-UniRule"/>
</dbReference>
<dbReference type="EMBL" id="JAHHIF010000053">
    <property type="protein sequence ID" value="MBW4548037.1"/>
    <property type="molecule type" value="Genomic_DNA"/>
</dbReference>
<comment type="function">
    <text evidence="6 8">This protein binds to the 23S rRNA, and is important in its secondary structure. It is located near the subunit interface in the base of the L7/L12 stalk, and near the tRNA binding site of the peptidyltransferase center.</text>
</comment>
<dbReference type="Pfam" id="PF00347">
    <property type="entry name" value="Ribosomal_L6"/>
    <property type="match status" value="2"/>
</dbReference>
<dbReference type="PIRSF" id="PIRSF002162">
    <property type="entry name" value="Ribosomal_L6"/>
    <property type="match status" value="1"/>
</dbReference>
<proteinExistence type="inferred from homology"/>
<evidence type="ECO:0000256" key="8">
    <source>
        <dbReference type="RuleBase" id="RU003870"/>
    </source>
</evidence>
<sequence>MSRIGKRIIDIPSKVTVKIDGQHVAVKGPKGELDRVLPEQVTVEQEGETIRVLRRDESRIARQRHGLSRTLVANMVEGVSNGFEKRLQIQGVGYRAQVQGRNLILNVGYSKPVEIVPPEGIQLAVEGNTNVIVSGINKEIVGNTAARIRAVRPPEVYKGKGIRYAGEVVRRKAGKAGKK</sequence>
<dbReference type="NCBIfam" id="TIGR03654">
    <property type="entry name" value="L6_bact"/>
    <property type="match status" value="1"/>
</dbReference>
<dbReference type="PRINTS" id="PR00059">
    <property type="entry name" value="RIBOSOMALL6"/>
</dbReference>
<protein>
    <recommendedName>
        <fullName evidence="6">Large ribosomal subunit protein uL6</fullName>
    </recommendedName>
</protein>
<dbReference type="PANTHER" id="PTHR11655">
    <property type="entry name" value="60S/50S RIBOSOMAL PROTEIN L6/L9"/>
    <property type="match status" value="1"/>
</dbReference>
<reference evidence="10" key="1">
    <citation type="submission" date="2021-05" db="EMBL/GenBank/DDBJ databases">
        <authorList>
            <person name="Pietrasiak N."/>
            <person name="Ward R."/>
            <person name="Stajich J.E."/>
            <person name="Kurbessoian T."/>
        </authorList>
    </citation>
    <scope>NUCLEOTIDE SEQUENCE</scope>
    <source>
        <strain evidence="10">CPER-KK1</strain>
    </source>
</reference>
<comment type="subunit">
    <text evidence="6">Part of the 50S ribosomal subunit.</text>
</comment>
<dbReference type="AlphaFoldDB" id="A0A951UCK8"/>
<dbReference type="InterPro" id="IPR020040">
    <property type="entry name" value="Ribosomal_uL6_a/b-dom"/>
</dbReference>
<feature type="domain" description="Large ribosomal subunit protein uL6 alpha-beta" evidence="9">
    <location>
        <begin position="91"/>
        <end position="164"/>
    </location>
</feature>
<comment type="caution">
    <text evidence="10">The sequence shown here is derived from an EMBL/GenBank/DDBJ whole genome shotgun (WGS) entry which is preliminary data.</text>
</comment>
<dbReference type="PANTHER" id="PTHR11655:SF14">
    <property type="entry name" value="LARGE RIBOSOMAL SUBUNIT PROTEIN UL6M"/>
    <property type="match status" value="1"/>
</dbReference>
<evidence type="ECO:0000256" key="5">
    <source>
        <dbReference type="ARBA" id="ARBA00023274"/>
    </source>
</evidence>
<evidence type="ECO:0000256" key="7">
    <source>
        <dbReference type="RuleBase" id="RU003869"/>
    </source>
</evidence>
<evidence type="ECO:0000313" key="10">
    <source>
        <dbReference type="EMBL" id="MBW4548037.1"/>
    </source>
</evidence>
<evidence type="ECO:0000259" key="9">
    <source>
        <dbReference type="Pfam" id="PF00347"/>
    </source>
</evidence>
<evidence type="ECO:0000256" key="1">
    <source>
        <dbReference type="ARBA" id="ARBA00009356"/>
    </source>
</evidence>
<keyword evidence="2 6" id="KW-0699">rRNA-binding</keyword>
<dbReference type="Gene3D" id="3.90.930.12">
    <property type="entry name" value="Ribosomal protein L6, alpha-beta domain"/>
    <property type="match status" value="2"/>
</dbReference>
<gene>
    <name evidence="6 10" type="primary">rplF</name>
    <name evidence="6" type="synonym">rpl6</name>
    <name evidence="10" type="ORF">KME25_26895</name>
</gene>
<dbReference type="GO" id="GO:0003735">
    <property type="term" value="F:structural constituent of ribosome"/>
    <property type="evidence" value="ECO:0007669"/>
    <property type="project" value="UniProtKB-UniRule"/>
</dbReference>
<organism evidence="10 11">
    <name type="scientific">Symplocastrum torsivum CPER-KK1</name>
    <dbReference type="NCBI Taxonomy" id="450513"/>
    <lineage>
        <taxon>Bacteria</taxon>
        <taxon>Bacillati</taxon>
        <taxon>Cyanobacteriota</taxon>
        <taxon>Cyanophyceae</taxon>
        <taxon>Oscillatoriophycideae</taxon>
        <taxon>Oscillatoriales</taxon>
        <taxon>Microcoleaceae</taxon>
        <taxon>Symplocastrum</taxon>
    </lineage>
</organism>
<evidence type="ECO:0000313" key="11">
    <source>
        <dbReference type="Proteomes" id="UP000753908"/>
    </source>
</evidence>
<name>A0A951UCK8_9CYAN</name>
<dbReference type="GO" id="GO:0002181">
    <property type="term" value="P:cytoplasmic translation"/>
    <property type="evidence" value="ECO:0007669"/>
    <property type="project" value="TreeGrafter"/>
</dbReference>
<dbReference type="HAMAP" id="MF_01365_B">
    <property type="entry name" value="Ribosomal_uL6_B"/>
    <property type="match status" value="1"/>
</dbReference>
<evidence type="ECO:0000256" key="6">
    <source>
        <dbReference type="HAMAP-Rule" id="MF_01365"/>
    </source>
</evidence>
<keyword evidence="4 6" id="KW-0689">Ribosomal protein</keyword>
<keyword evidence="5 6" id="KW-0687">Ribonucleoprotein</keyword>
<dbReference type="GO" id="GO:0019843">
    <property type="term" value="F:rRNA binding"/>
    <property type="evidence" value="ECO:0007669"/>
    <property type="project" value="UniProtKB-UniRule"/>
</dbReference>
<dbReference type="InterPro" id="IPR002358">
    <property type="entry name" value="Ribosomal_uL6_CS"/>
</dbReference>
<evidence type="ECO:0000256" key="3">
    <source>
        <dbReference type="ARBA" id="ARBA00022884"/>
    </source>
</evidence>
<keyword evidence="3 6" id="KW-0694">RNA-binding</keyword>
<dbReference type="FunFam" id="3.90.930.12:FF:000002">
    <property type="entry name" value="50S ribosomal protein L6"/>
    <property type="match status" value="1"/>
</dbReference>
<dbReference type="Proteomes" id="UP000753908">
    <property type="component" value="Unassembled WGS sequence"/>
</dbReference>
<reference evidence="10" key="2">
    <citation type="journal article" date="2022" name="Microbiol. Resour. Announc.">
        <title>Metagenome Sequencing to Explore Phylogenomics of Terrestrial Cyanobacteria.</title>
        <authorList>
            <person name="Ward R.D."/>
            <person name="Stajich J.E."/>
            <person name="Johansen J.R."/>
            <person name="Huntemann M."/>
            <person name="Clum A."/>
            <person name="Foster B."/>
            <person name="Foster B."/>
            <person name="Roux S."/>
            <person name="Palaniappan K."/>
            <person name="Varghese N."/>
            <person name="Mukherjee S."/>
            <person name="Reddy T.B.K."/>
            <person name="Daum C."/>
            <person name="Copeland A."/>
            <person name="Chen I.A."/>
            <person name="Ivanova N.N."/>
            <person name="Kyrpides N.C."/>
            <person name="Shapiro N."/>
            <person name="Eloe-Fadrosh E.A."/>
            <person name="Pietrasiak N."/>
        </authorList>
    </citation>
    <scope>NUCLEOTIDE SEQUENCE</scope>
    <source>
        <strain evidence="10">CPER-KK1</strain>
    </source>
</reference>
<dbReference type="InterPro" id="IPR036789">
    <property type="entry name" value="Ribosomal_uL6-like_a/b-dom_sf"/>
</dbReference>
<evidence type="ECO:0000256" key="4">
    <source>
        <dbReference type="ARBA" id="ARBA00022980"/>
    </source>
</evidence>
<dbReference type="InterPro" id="IPR019906">
    <property type="entry name" value="Ribosomal_uL6_bac-type"/>
</dbReference>
<dbReference type="SUPFAM" id="SSF56053">
    <property type="entry name" value="Ribosomal protein L6"/>
    <property type="match status" value="2"/>
</dbReference>